<gene>
    <name evidence="1" type="ORF">K239x_18640</name>
</gene>
<evidence type="ECO:0000313" key="1">
    <source>
        <dbReference type="EMBL" id="QDT09911.1"/>
    </source>
</evidence>
<dbReference type="OrthoDB" id="245165at2"/>
<proteinExistence type="predicted"/>
<name>A0A517NS01_9BACT</name>
<keyword evidence="2" id="KW-1185">Reference proteome</keyword>
<organism evidence="1 2">
    <name type="scientific">Stieleria marina</name>
    <dbReference type="NCBI Taxonomy" id="1930275"/>
    <lineage>
        <taxon>Bacteria</taxon>
        <taxon>Pseudomonadati</taxon>
        <taxon>Planctomycetota</taxon>
        <taxon>Planctomycetia</taxon>
        <taxon>Pirellulales</taxon>
        <taxon>Pirellulaceae</taxon>
        <taxon>Stieleria</taxon>
    </lineage>
</organism>
<dbReference type="Proteomes" id="UP000319817">
    <property type="component" value="Chromosome"/>
</dbReference>
<accession>A0A517NS01</accession>
<protein>
    <submittedName>
        <fullName evidence="1">Uncharacterized protein</fullName>
    </submittedName>
</protein>
<dbReference type="RefSeq" id="WP_145417472.1">
    <property type="nucleotide sequence ID" value="NZ_CP036526.1"/>
</dbReference>
<dbReference type="EMBL" id="CP036526">
    <property type="protein sequence ID" value="QDT09911.1"/>
    <property type="molecule type" value="Genomic_DNA"/>
</dbReference>
<reference evidence="1 2" key="1">
    <citation type="submission" date="2019-02" db="EMBL/GenBank/DDBJ databases">
        <title>Deep-cultivation of Planctomycetes and their phenomic and genomic characterization uncovers novel biology.</title>
        <authorList>
            <person name="Wiegand S."/>
            <person name="Jogler M."/>
            <person name="Boedeker C."/>
            <person name="Pinto D."/>
            <person name="Vollmers J."/>
            <person name="Rivas-Marin E."/>
            <person name="Kohn T."/>
            <person name="Peeters S.H."/>
            <person name="Heuer A."/>
            <person name="Rast P."/>
            <person name="Oberbeckmann S."/>
            <person name="Bunk B."/>
            <person name="Jeske O."/>
            <person name="Meyerdierks A."/>
            <person name="Storesund J.E."/>
            <person name="Kallscheuer N."/>
            <person name="Luecker S."/>
            <person name="Lage O.M."/>
            <person name="Pohl T."/>
            <person name="Merkel B.J."/>
            <person name="Hornburger P."/>
            <person name="Mueller R.-W."/>
            <person name="Bruemmer F."/>
            <person name="Labrenz M."/>
            <person name="Spormann A.M."/>
            <person name="Op den Camp H."/>
            <person name="Overmann J."/>
            <person name="Amann R."/>
            <person name="Jetten M.S.M."/>
            <person name="Mascher T."/>
            <person name="Medema M.H."/>
            <person name="Devos D.P."/>
            <person name="Kaster A.-K."/>
            <person name="Ovreas L."/>
            <person name="Rohde M."/>
            <person name="Galperin M.Y."/>
            <person name="Jogler C."/>
        </authorList>
    </citation>
    <scope>NUCLEOTIDE SEQUENCE [LARGE SCALE GENOMIC DNA]</scope>
    <source>
        <strain evidence="1 2">K23_9</strain>
    </source>
</reference>
<sequence length="409" mass="44849">MSDSQTILVHIQTLLTENQSNEAEDVAGPIQLEGDQLSLVGGKAIVCVELFANEGRRTSAKMVHAHVITRLAGNEGDDVSTIDLPACVVGIDGVHAAALFDVARVWVDLVAGPVLSTVLQRPVLNAERLELPGPAGKSGLDGYVGQVGFRFDELPAESKIAHAPLFADVVNLASPRRMHLAKATLDGAAGPRWRYTVEVNGHESTYADPDWQGLSEKTHGGIAIRFAVLQSSEQTAWGSERETIDASIFRYVELHEQVELEEVDQRFYQAMQDAQLTEQIIDFVPLACARIAFGDLVRNWPGEFYAVGPGGRLSSPHRLMDEVTFARSIGLAPVLRSERYLAGLQNCAKRSPGFAAIDQTSRNGSKSENLELLPLLIPVDGADQEDIRIAMKSLPDRKPQTLRPWWRFW</sequence>
<evidence type="ECO:0000313" key="2">
    <source>
        <dbReference type="Proteomes" id="UP000319817"/>
    </source>
</evidence>
<dbReference type="AlphaFoldDB" id="A0A517NS01"/>